<dbReference type="RefSeq" id="WP_146444270.1">
    <property type="nucleotide sequence ID" value="NZ_SJPR01000001.1"/>
</dbReference>
<comment type="caution">
    <text evidence="6">The sequence shown here is derived from an EMBL/GenBank/DDBJ whole genome shotgun (WGS) entry which is preliminary data.</text>
</comment>
<evidence type="ECO:0000256" key="4">
    <source>
        <dbReference type="ARBA" id="ARBA00023306"/>
    </source>
</evidence>
<dbReference type="NCBIfam" id="TIGR00281">
    <property type="entry name" value="SMC-Scp complex subunit ScpB"/>
    <property type="match status" value="1"/>
</dbReference>
<feature type="region of interest" description="Disordered" evidence="5">
    <location>
        <begin position="178"/>
        <end position="198"/>
    </location>
</feature>
<evidence type="ECO:0000313" key="7">
    <source>
        <dbReference type="Proteomes" id="UP000317421"/>
    </source>
</evidence>
<name>A0A5C6AMA1_9BACT</name>
<dbReference type="GO" id="GO:0051304">
    <property type="term" value="P:chromosome separation"/>
    <property type="evidence" value="ECO:0007669"/>
    <property type="project" value="InterPro"/>
</dbReference>
<proteinExistence type="predicted"/>
<dbReference type="AlphaFoldDB" id="A0A5C6AMA1"/>
<keyword evidence="3" id="KW-0159">Chromosome partition</keyword>
<dbReference type="PIRSF" id="PIRSF019345">
    <property type="entry name" value="ScpB"/>
    <property type="match status" value="1"/>
</dbReference>
<evidence type="ECO:0000256" key="2">
    <source>
        <dbReference type="ARBA" id="ARBA00022618"/>
    </source>
</evidence>
<evidence type="ECO:0008006" key="8">
    <source>
        <dbReference type="Google" id="ProtNLM"/>
    </source>
</evidence>
<dbReference type="Proteomes" id="UP000317421">
    <property type="component" value="Unassembled WGS sequence"/>
</dbReference>
<dbReference type="Pfam" id="PF04079">
    <property type="entry name" value="SMC_ScpB"/>
    <property type="match status" value="1"/>
</dbReference>
<sequence length="198" mass="20779">MPAETTPALSDEGNPAGRVESLLWAAQDPLSLKKIASAAGFDGVAEAREALAELRRRLASRRSALEVVEVAGGLRLSTRPAFAPWLQRVAERAEAGTRLSGAAAETLAIVAYRQPVVRAEVEAIRGVGCGEVLRQLLEVDLLRIVGRSEELGRPLLYGTTGRFLELYGLGSLEDLPGRGEAAGGAGPTTHNAADESAA</sequence>
<keyword evidence="7" id="KW-1185">Reference proteome</keyword>
<evidence type="ECO:0000256" key="1">
    <source>
        <dbReference type="ARBA" id="ARBA00022490"/>
    </source>
</evidence>
<dbReference type="GO" id="GO:0051301">
    <property type="term" value="P:cell division"/>
    <property type="evidence" value="ECO:0007669"/>
    <property type="project" value="UniProtKB-KW"/>
</dbReference>
<dbReference type="PANTHER" id="PTHR34298:SF2">
    <property type="entry name" value="SEGREGATION AND CONDENSATION PROTEIN B"/>
    <property type="match status" value="1"/>
</dbReference>
<evidence type="ECO:0000256" key="5">
    <source>
        <dbReference type="SAM" id="MobiDB-lite"/>
    </source>
</evidence>
<keyword evidence="2" id="KW-0132">Cell division</keyword>
<evidence type="ECO:0000313" key="6">
    <source>
        <dbReference type="EMBL" id="TWU00618.1"/>
    </source>
</evidence>
<gene>
    <name evidence="6" type="ORF">Pla108_15700</name>
</gene>
<keyword evidence="4" id="KW-0131">Cell cycle</keyword>
<evidence type="ECO:0000256" key="3">
    <source>
        <dbReference type="ARBA" id="ARBA00022829"/>
    </source>
</evidence>
<dbReference type="SUPFAM" id="SSF46785">
    <property type="entry name" value="Winged helix' DNA-binding domain"/>
    <property type="match status" value="2"/>
</dbReference>
<dbReference type="OrthoDB" id="9806226at2"/>
<dbReference type="PANTHER" id="PTHR34298">
    <property type="entry name" value="SEGREGATION AND CONDENSATION PROTEIN B"/>
    <property type="match status" value="1"/>
</dbReference>
<reference evidence="6 7" key="1">
    <citation type="submission" date="2019-02" db="EMBL/GenBank/DDBJ databases">
        <title>Deep-cultivation of Planctomycetes and their phenomic and genomic characterization uncovers novel biology.</title>
        <authorList>
            <person name="Wiegand S."/>
            <person name="Jogler M."/>
            <person name="Boedeker C."/>
            <person name="Pinto D."/>
            <person name="Vollmers J."/>
            <person name="Rivas-Marin E."/>
            <person name="Kohn T."/>
            <person name="Peeters S.H."/>
            <person name="Heuer A."/>
            <person name="Rast P."/>
            <person name="Oberbeckmann S."/>
            <person name="Bunk B."/>
            <person name="Jeske O."/>
            <person name="Meyerdierks A."/>
            <person name="Storesund J.E."/>
            <person name="Kallscheuer N."/>
            <person name="Luecker S."/>
            <person name="Lage O.M."/>
            <person name="Pohl T."/>
            <person name="Merkel B.J."/>
            <person name="Hornburger P."/>
            <person name="Mueller R.-W."/>
            <person name="Bruemmer F."/>
            <person name="Labrenz M."/>
            <person name="Spormann A.M."/>
            <person name="Op Den Camp H."/>
            <person name="Overmann J."/>
            <person name="Amann R."/>
            <person name="Jetten M.S.M."/>
            <person name="Mascher T."/>
            <person name="Medema M.H."/>
            <person name="Devos D.P."/>
            <person name="Kaster A.-K."/>
            <person name="Ovreas L."/>
            <person name="Rohde M."/>
            <person name="Galperin M.Y."/>
            <person name="Jogler C."/>
        </authorList>
    </citation>
    <scope>NUCLEOTIDE SEQUENCE [LARGE SCALE GENOMIC DNA]</scope>
    <source>
        <strain evidence="6 7">Pla108</strain>
    </source>
</reference>
<keyword evidence="1" id="KW-0963">Cytoplasm</keyword>
<accession>A0A5C6AMA1</accession>
<dbReference type="InterPro" id="IPR036388">
    <property type="entry name" value="WH-like_DNA-bd_sf"/>
</dbReference>
<dbReference type="Gene3D" id="1.10.10.10">
    <property type="entry name" value="Winged helix-like DNA-binding domain superfamily/Winged helix DNA-binding domain"/>
    <property type="match status" value="2"/>
</dbReference>
<dbReference type="InterPro" id="IPR005234">
    <property type="entry name" value="ScpB_csome_segregation"/>
</dbReference>
<dbReference type="InterPro" id="IPR036390">
    <property type="entry name" value="WH_DNA-bd_sf"/>
</dbReference>
<organism evidence="6 7">
    <name type="scientific">Botrimarina colliarenosi</name>
    <dbReference type="NCBI Taxonomy" id="2528001"/>
    <lineage>
        <taxon>Bacteria</taxon>
        <taxon>Pseudomonadati</taxon>
        <taxon>Planctomycetota</taxon>
        <taxon>Planctomycetia</taxon>
        <taxon>Pirellulales</taxon>
        <taxon>Lacipirellulaceae</taxon>
        <taxon>Botrimarina</taxon>
    </lineage>
</organism>
<protein>
    <recommendedName>
        <fullName evidence="8">Segregation and condensation protein B</fullName>
    </recommendedName>
</protein>
<dbReference type="EMBL" id="SJPR01000001">
    <property type="protein sequence ID" value="TWU00618.1"/>
    <property type="molecule type" value="Genomic_DNA"/>
</dbReference>